<dbReference type="EMBL" id="BAABIL010000028">
    <property type="protein sequence ID" value="GAA4963071.1"/>
    <property type="molecule type" value="Genomic_DNA"/>
</dbReference>
<accession>A0ABP9H7G3</accession>
<keyword evidence="3" id="KW-1185">Reference proteome</keyword>
<name>A0ABP9H7G3_9ACTN</name>
<reference evidence="3" key="1">
    <citation type="journal article" date="2019" name="Int. J. Syst. Evol. Microbiol.">
        <title>The Global Catalogue of Microorganisms (GCM) 10K type strain sequencing project: providing services to taxonomists for standard genome sequencing and annotation.</title>
        <authorList>
            <consortium name="The Broad Institute Genomics Platform"/>
            <consortium name="The Broad Institute Genome Sequencing Center for Infectious Disease"/>
            <person name="Wu L."/>
            <person name="Ma J."/>
        </authorList>
    </citation>
    <scope>NUCLEOTIDE SEQUENCE [LARGE SCALE GENOMIC DNA]</scope>
    <source>
        <strain evidence="3">JCM 18126</strain>
    </source>
</reference>
<comment type="caution">
    <text evidence="2">The sequence shown here is derived from an EMBL/GenBank/DDBJ whole genome shotgun (WGS) entry which is preliminary data.</text>
</comment>
<proteinExistence type="predicted"/>
<dbReference type="SUPFAM" id="SSF52833">
    <property type="entry name" value="Thioredoxin-like"/>
    <property type="match status" value="1"/>
</dbReference>
<dbReference type="InterPro" id="IPR000866">
    <property type="entry name" value="AhpC/TSA"/>
</dbReference>
<sequence length="120" mass="12699">MCFPFAFSPLCTAELDALAADPEVAARGVQLAAVSCDPVPALRAFADARGYRFPLLSDFWPHGALARALGVFDHATGTALRGSLLIDPGGVVRWSVLQEAGRLRPHALHRQALQAVPSPA</sequence>
<dbReference type="Gene3D" id="3.40.30.10">
    <property type="entry name" value="Glutaredoxin"/>
    <property type="match status" value="1"/>
</dbReference>
<organism evidence="2 3">
    <name type="scientific">Kineococcus glutinatus</name>
    <dbReference type="NCBI Taxonomy" id="1070872"/>
    <lineage>
        <taxon>Bacteria</taxon>
        <taxon>Bacillati</taxon>
        <taxon>Actinomycetota</taxon>
        <taxon>Actinomycetes</taxon>
        <taxon>Kineosporiales</taxon>
        <taxon>Kineosporiaceae</taxon>
        <taxon>Kineococcus</taxon>
    </lineage>
</organism>
<protein>
    <submittedName>
        <fullName evidence="2">Peroxiredoxin</fullName>
    </submittedName>
</protein>
<evidence type="ECO:0000313" key="2">
    <source>
        <dbReference type="EMBL" id="GAA4963071.1"/>
    </source>
</evidence>
<dbReference type="InterPro" id="IPR013766">
    <property type="entry name" value="Thioredoxin_domain"/>
</dbReference>
<dbReference type="Proteomes" id="UP001501195">
    <property type="component" value="Unassembled WGS sequence"/>
</dbReference>
<gene>
    <name evidence="2" type="ORF">GCM10023225_03150</name>
</gene>
<evidence type="ECO:0000259" key="1">
    <source>
        <dbReference type="PROSITE" id="PS51352"/>
    </source>
</evidence>
<dbReference type="Pfam" id="PF00578">
    <property type="entry name" value="AhpC-TSA"/>
    <property type="match status" value="1"/>
</dbReference>
<feature type="domain" description="Thioredoxin" evidence="1">
    <location>
        <begin position="1"/>
        <end position="118"/>
    </location>
</feature>
<dbReference type="InterPro" id="IPR036249">
    <property type="entry name" value="Thioredoxin-like_sf"/>
</dbReference>
<dbReference type="PROSITE" id="PS51352">
    <property type="entry name" value="THIOREDOXIN_2"/>
    <property type="match status" value="1"/>
</dbReference>
<evidence type="ECO:0000313" key="3">
    <source>
        <dbReference type="Proteomes" id="UP001501195"/>
    </source>
</evidence>